<dbReference type="RefSeq" id="WP_238231484.1">
    <property type="nucleotide sequence ID" value="NZ_BPRA01000006.1"/>
</dbReference>
<feature type="domain" description="PHA accumulation regulator DNA-binding N-terminal" evidence="1">
    <location>
        <begin position="12"/>
        <end position="59"/>
    </location>
</feature>
<dbReference type="EMBL" id="BPRA01000006">
    <property type="protein sequence ID" value="GJE55118.1"/>
    <property type="molecule type" value="Genomic_DNA"/>
</dbReference>
<sequence length="65" mass="7681">MPKKKPQPILQLKRYAGSRLYDPGRKTYVSAEDLEWFRAEGHRVFVRDVETGQDVTDACMDRRMH</sequence>
<organism evidence="2 3">
    <name type="scientific">Methylobacterium thuringiense</name>
    <dbReference type="NCBI Taxonomy" id="1003091"/>
    <lineage>
        <taxon>Bacteria</taxon>
        <taxon>Pseudomonadati</taxon>
        <taxon>Pseudomonadota</taxon>
        <taxon>Alphaproteobacteria</taxon>
        <taxon>Hyphomicrobiales</taxon>
        <taxon>Methylobacteriaceae</taxon>
        <taxon>Methylobacterium</taxon>
    </lineage>
</organism>
<dbReference type="Proteomes" id="UP001055101">
    <property type="component" value="Unassembled WGS sequence"/>
</dbReference>
<comment type="caution">
    <text evidence="2">The sequence shown here is derived from an EMBL/GenBank/DDBJ whole genome shotgun (WGS) entry which is preliminary data.</text>
</comment>
<protein>
    <recommendedName>
        <fullName evidence="1">PHA accumulation regulator DNA-binding N-terminal domain-containing protein</fullName>
    </recommendedName>
</protein>
<dbReference type="InterPro" id="IPR012909">
    <property type="entry name" value="PHA_DNA-bd_N"/>
</dbReference>
<evidence type="ECO:0000313" key="2">
    <source>
        <dbReference type="EMBL" id="GJE55118.1"/>
    </source>
</evidence>
<reference evidence="2" key="1">
    <citation type="journal article" date="2021" name="Front. Microbiol.">
        <title>Comprehensive Comparative Genomics and Phenotyping of Methylobacterium Species.</title>
        <authorList>
            <person name="Alessa O."/>
            <person name="Ogura Y."/>
            <person name="Fujitani Y."/>
            <person name="Takami H."/>
            <person name="Hayashi T."/>
            <person name="Sahin N."/>
            <person name="Tani A."/>
        </authorList>
    </citation>
    <scope>NUCLEOTIDE SEQUENCE</scope>
    <source>
        <strain evidence="2">DSM 23674</strain>
    </source>
</reference>
<gene>
    <name evidence="2" type="ORF">EKPJFOCH_1606</name>
</gene>
<evidence type="ECO:0000259" key="1">
    <source>
        <dbReference type="Pfam" id="PF07879"/>
    </source>
</evidence>
<evidence type="ECO:0000313" key="3">
    <source>
        <dbReference type="Proteomes" id="UP001055101"/>
    </source>
</evidence>
<proteinExistence type="predicted"/>
<keyword evidence="3" id="KW-1185">Reference proteome</keyword>
<dbReference type="Pfam" id="PF07879">
    <property type="entry name" value="PHB_acc_N"/>
    <property type="match status" value="1"/>
</dbReference>
<name>A0ABQ4TMR6_9HYPH</name>
<accession>A0ABQ4TMR6</accession>
<reference evidence="2" key="2">
    <citation type="submission" date="2021-08" db="EMBL/GenBank/DDBJ databases">
        <authorList>
            <person name="Tani A."/>
            <person name="Ola A."/>
            <person name="Ogura Y."/>
            <person name="Katsura K."/>
            <person name="Hayashi T."/>
        </authorList>
    </citation>
    <scope>NUCLEOTIDE SEQUENCE</scope>
    <source>
        <strain evidence="2">DSM 23674</strain>
    </source>
</reference>